<dbReference type="Proteomes" id="UP001501690">
    <property type="component" value="Unassembled WGS sequence"/>
</dbReference>
<dbReference type="RefSeq" id="WP_344069125.1">
    <property type="nucleotide sequence ID" value="NZ_BAAAPL010000001.1"/>
</dbReference>
<evidence type="ECO:0000259" key="1">
    <source>
        <dbReference type="Pfam" id="PF26035"/>
    </source>
</evidence>
<keyword evidence="4" id="KW-1185">Reference proteome</keyword>
<evidence type="ECO:0000259" key="2">
    <source>
        <dbReference type="Pfam" id="PF26572"/>
    </source>
</evidence>
<name>A0ABN2HQQ9_9MICO</name>
<dbReference type="Pfam" id="PF26572">
    <property type="entry name" value="DUF8185"/>
    <property type="match status" value="1"/>
</dbReference>
<reference evidence="3 4" key="1">
    <citation type="journal article" date="2019" name="Int. J. Syst. Evol. Microbiol.">
        <title>The Global Catalogue of Microorganisms (GCM) 10K type strain sequencing project: providing services to taxonomists for standard genome sequencing and annotation.</title>
        <authorList>
            <consortium name="The Broad Institute Genomics Platform"/>
            <consortium name="The Broad Institute Genome Sequencing Center for Infectious Disease"/>
            <person name="Wu L."/>
            <person name="Ma J."/>
        </authorList>
    </citation>
    <scope>NUCLEOTIDE SEQUENCE [LARGE SCALE GENOMIC DNA]</scope>
    <source>
        <strain evidence="3 4">JCM 15577</strain>
    </source>
</reference>
<comment type="caution">
    <text evidence="3">The sequence shown here is derived from an EMBL/GenBank/DDBJ whole genome shotgun (WGS) entry which is preliminary data.</text>
</comment>
<sequence>MPSSLRFPDAEAASDAIVFAGRAARLGEDAAVRLQASSGALVMSAAVLAPRGLMEATPTVLAMRILPIDPELECDFAVAAASLRSEGTAAVALPETAVTATWAGISPPRGGWRERGALEASVIASRAQWGMAAVSDRVPRDAGEDAVRATRARVWGESDSALDGLPLGSAFAALTMGFIVGDERAQVRESGPWLRLSLSRGHVLTRTTVRSGLTPVRGTGSAR</sequence>
<proteinExistence type="predicted"/>
<evidence type="ECO:0000313" key="4">
    <source>
        <dbReference type="Proteomes" id="UP001501690"/>
    </source>
</evidence>
<accession>A0ABN2HQQ9</accession>
<evidence type="ECO:0008006" key="5">
    <source>
        <dbReference type="Google" id="ProtNLM"/>
    </source>
</evidence>
<gene>
    <name evidence="3" type="ORF">GCM10009808_06220</name>
</gene>
<feature type="domain" description="DUF8010" evidence="1">
    <location>
        <begin position="3"/>
        <end position="104"/>
    </location>
</feature>
<dbReference type="EMBL" id="BAAAPL010000001">
    <property type="protein sequence ID" value="GAA1691904.1"/>
    <property type="molecule type" value="Genomic_DNA"/>
</dbReference>
<protein>
    <recommendedName>
        <fullName evidence="5">Urease accessory protein</fullName>
    </recommendedName>
</protein>
<dbReference type="InterPro" id="IPR058323">
    <property type="entry name" value="DUF8010"/>
</dbReference>
<dbReference type="Pfam" id="PF26035">
    <property type="entry name" value="DUF8010"/>
    <property type="match status" value="1"/>
</dbReference>
<organism evidence="3 4">
    <name type="scientific">Microbacterium sediminicola</name>
    <dbReference type="NCBI Taxonomy" id="415210"/>
    <lineage>
        <taxon>Bacteria</taxon>
        <taxon>Bacillati</taxon>
        <taxon>Actinomycetota</taxon>
        <taxon>Actinomycetes</taxon>
        <taxon>Micrococcales</taxon>
        <taxon>Microbacteriaceae</taxon>
        <taxon>Microbacterium</taxon>
    </lineage>
</organism>
<feature type="domain" description="DUF8185" evidence="2">
    <location>
        <begin position="107"/>
        <end position="208"/>
    </location>
</feature>
<dbReference type="InterPro" id="IPR058498">
    <property type="entry name" value="DUF8185"/>
</dbReference>
<evidence type="ECO:0000313" key="3">
    <source>
        <dbReference type="EMBL" id="GAA1691904.1"/>
    </source>
</evidence>